<organism evidence="10 11">
    <name type="scientific">Desulfosporosinus acididurans</name>
    <dbReference type="NCBI Taxonomy" id="476652"/>
    <lineage>
        <taxon>Bacteria</taxon>
        <taxon>Bacillati</taxon>
        <taxon>Bacillota</taxon>
        <taxon>Clostridia</taxon>
        <taxon>Eubacteriales</taxon>
        <taxon>Desulfitobacteriaceae</taxon>
        <taxon>Desulfosporosinus</taxon>
    </lineage>
</organism>
<proteinExistence type="predicted"/>
<evidence type="ECO:0000313" key="11">
    <source>
        <dbReference type="Proteomes" id="UP000036356"/>
    </source>
</evidence>
<dbReference type="RefSeq" id="WP_083996055.1">
    <property type="nucleotide sequence ID" value="NZ_LDZY01000006.1"/>
</dbReference>
<dbReference type="AlphaFoldDB" id="A0A0J1IMZ9"/>
<dbReference type="CDD" id="cd11009">
    <property type="entry name" value="Zn_dep_PLPC"/>
    <property type="match status" value="1"/>
</dbReference>
<reference evidence="10 11" key="1">
    <citation type="submission" date="2015-06" db="EMBL/GenBank/DDBJ databases">
        <title>Draft genome of the moderately acidophilic sulfate reducer Candidatus Desulfosporosinus acididurans strain M1.</title>
        <authorList>
            <person name="Poehlein A."/>
            <person name="Petzsch P."/>
            <person name="Johnson B.D."/>
            <person name="Schloemann M."/>
            <person name="Daniel R."/>
            <person name="Muehling M."/>
        </authorList>
    </citation>
    <scope>NUCLEOTIDE SEQUENCE [LARGE SCALE GENOMIC DNA]</scope>
    <source>
        <strain evidence="10 11">M1</strain>
    </source>
</reference>
<dbReference type="SUPFAM" id="SSF48537">
    <property type="entry name" value="Phospholipase C/P1 nuclease"/>
    <property type="match status" value="1"/>
</dbReference>
<dbReference type="InterPro" id="IPR001531">
    <property type="entry name" value="Zn_PLipaseC"/>
</dbReference>
<gene>
    <name evidence="10" type="ORF">DEAC_c21000</name>
</gene>
<dbReference type="PATRIC" id="fig|476652.3.peg.2174"/>
<keyword evidence="3" id="KW-0964">Secreted</keyword>
<dbReference type="GO" id="GO:0034480">
    <property type="term" value="F:phosphatidylcholine phospholipase C activity"/>
    <property type="evidence" value="ECO:0007669"/>
    <property type="project" value="UniProtKB-EC"/>
</dbReference>
<dbReference type="EMBL" id="LDZY01000006">
    <property type="protein sequence ID" value="KLU66061.1"/>
    <property type="molecule type" value="Genomic_DNA"/>
</dbReference>
<dbReference type="InterPro" id="IPR008947">
    <property type="entry name" value="PLipase_C/P1_nuclease_dom_sf"/>
</dbReference>
<dbReference type="InterPro" id="IPR029002">
    <property type="entry name" value="PLPC/GPLD1"/>
</dbReference>
<dbReference type="Proteomes" id="UP000036356">
    <property type="component" value="Unassembled WGS sequence"/>
</dbReference>
<dbReference type="Pfam" id="PF00882">
    <property type="entry name" value="Zn_dep_PLPC"/>
    <property type="match status" value="1"/>
</dbReference>
<dbReference type="SMART" id="SM00770">
    <property type="entry name" value="Zn_dep_PLPC"/>
    <property type="match status" value="1"/>
</dbReference>
<accession>A0A0J1IMZ9</accession>
<keyword evidence="7" id="KW-0862">Zinc</keyword>
<sequence>MPILSEQTFNRVTKVLLAPVSPLQIFLDTPSPTHGYCLQQAYDVLRQDGKEEVAAYFHPYDDDLQEGLSWADRGWKNICHYYYDHEKQGKVHWPGADAECQYYFNKAAAAFQRNISKGMFYLGAALHIVQDMCVPHHALGVIFDGHQEFERWTRNNLECFTFKENGIYKPFTHPTQWIKHNVEIASHFYHLVSQENGCSEESYNTAAGKLVPLTVFTTAGFLDFAKRFLQ</sequence>
<evidence type="ECO:0000256" key="4">
    <source>
        <dbReference type="ARBA" id="ARBA00022723"/>
    </source>
</evidence>
<keyword evidence="6" id="KW-0378">Hydrolase</keyword>
<evidence type="ECO:0000256" key="6">
    <source>
        <dbReference type="ARBA" id="ARBA00022801"/>
    </source>
</evidence>
<evidence type="ECO:0000256" key="8">
    <source>
        <dbReference type="ARBA" id="ARBA00031285"/>
    </source>
</evidence>
<protein>
    <recommendedName>
        <fullName evidence="2">Phospholipase C</fullName>
        <ecNumber evidence="1">3.1.4.3</ecNumber>
    </recommendedName>
    <alternativeName>
        <fullName evidence="8">Phosphatidylcholine cholinephosphohydrolase</fullName>
    </alternativeName>
</protein>
<feature type="domain" description="Zn-dependent PLC" evidence="9">
    <location>
        <begin position="20"/>
        <end position="230"/>
    </location>
</feature>
<evidence type="ECO:0000256" key="3">
    <source>
        <dbReference type="ARBA" id="ARBA00022525"/>
    </source>
</evidence>
<dbReference type="GO" id="GO:0008270">
    <property type="term" value="F:zinc ion binding"/>
    <property type="evidence" value="ECO:0007669"/>
    <property type="project" value="InterPro"/>
</dbReference>
<keyword evidence="5" id="KW-0732">Signal</keyword>
<evidence type="ECO:0000313" key="10">
    <source>
        <dbReference type="EMBL" id="KLU66061.1"/>
    </source>
</evidence>
<name>A0A0J1IMZ9_9FIRM</name>
<dbReference type="Gene3D" id="1.10.575.10">
    <property type="entry name" value="P1 Nuclease"/>
    <property type="match status" value="1"/>
</dbReference>
<evidence type="ECO:0000256" key="2">
    <source>
        <dbReference type="ARBA" id="ARBA00018391"/>
    </source>
</evidence>
<dbReference type="STRING" id="476652.DEAC_c21000"/>
<evidence type="ECO:0000256" key="1">
    <source>
        <dbReference type="ARBA" id="ARBA00012018"/>
    </source>
</evidence>
<dbReference type="EC" id="3.1.4.3" evidence="1"/>
<evidence type="ECO:0000256" key="5">
    <source>
        <dbReference type="ARBA" id="ARBA00022729"/>
    </source>
</evidence>
<keyword evidence="4" id="KW-0479">Metal-binding</keyword>
<evidence type="ECO:0000259" key="9">
    <source>
        <dbReference type="PROSITE" id="PS51346"/>
    </source>
</evidence>
<comment type="caution">
    <text evidence="10">The sequence shown here is derived from an EMBL/GenBank/DDBJ whole genome shotgun (WGS) entry which is preliminary data.</text>
</comment>
<keyword evidence="11" id="KW-1185">Reference proteome</keyword>
<evidence type="ECO:0000256" key="7">
    <source>
        <dbReference type="ARBA" id="ARBA00022833"/>
    </source>
</evidence>
<dbReference type="PROSITE" id="PS51346">
    <property type="entry name" value="PROKAR_ZN_DEPEND_PLPC_2"/>
    <property type="match status" value="1"/>
</dbReference>